<dbReference type="EMBL" id="MBTA01000030">
    <property type="protein sequence ID" value="RKD12509.1"/>
    <property type="molecule type" value="Genomic_DNA"/>
</dbReference>
<organism evidence="2 3">
    <name type="scientific">Pelobium manganitolerans</name>
    <dbReference type="NCBI Taxonomy" id="1842495"/>
    <lineage>
        <taxon>Bacteria</taxon>
        <taxon>Pseudomonadati</taxon>
        <taxon>Bacteroidota</taxon>
        <taxon>Sphingobacteriia</taxon>
        <taxon>Sphingobacteriales</taxon>
        <taxon>Sphingobacteriaceae</taxon>
        <taxon>Pelobium</taxon>
    </lineage>
</organism>
<dbReference type="Proteomes" id="UP000283433">
    <property type="component" value="Unassembled WGS sequence"/>
</dbReference>
<evidence type="ECO:0000313" key="2">
    <source>
        <dbReference type="EMBL" id="RKD12509.1"/>
    </source>
</evidence>
<accession>A0A419S1Z4</accession>
<feature type="region of interest" description="Disordered" evidence="1">
    <location>
        <begin position="27"/>
        <end position="75"/>
    </location>
</feature>
<sequence length="75" mass="8266">MAPKPPIFSFRAKFFLPHIQAVKQREGGNLKIKRGPSCKKGKRIAPLHSANARSAGDWKQGREGREGAAGKKNKK</sequence>
<protein>
    <submittedName>
        <fullName evidence="2">Uncharacterized protein</fullName>
    </submittedName>
</protein>
<gene>
    <name evidence="2" type="ORF">BCY91_12770</name>
</gene>
<dbReference type="AlphaFoldDB" id="A0A419S1Z4"/>
<feature type="compositionally biased region" description="Basic residues" evidence="1">
    <location>
        <begin position="31"/>
        <end position="45"/>
    </location>
</feature>
<keyword evidence="3" id="KW-1185">Reference proteome</keyword>
<evidence type="ECO:0000256" key="1">
    <source>
        <dbReference type="SAM" id="MobiDB-lite"/>
    </source>
</evidence>
<reference evidence="2 3" key="1">
    <citation type="submission" date="2016-07" db="EMBL/GenBank/DDBJ databases">
        <title>Genome of Pelobium manganitolerans.</title>
        <authorList>
            <person name="Wu S."/>
            <person name="Wang G."/>
        </authorList>
    </citation>
    <scope>NUCLEOTIDE SEQUENCE [LARGE SCALE GENOMIC DNA]</scope>
    <source>
        <strain evidence="2 3">YS-25</strain>
    </source>
</reference>
<comment type="caution">
    <text evidence="2">The sequence shown here is derived from an EMBL/GenBank/DDBJ whole genome shotgun (WGS) entry which is preliminary data.</text>
</comment>
<evidence type="ECO:0000313" key="3">
    <source>
        <dbReference type="Proteomes" id="UP000283433"/>
    </source>
</evidence>
<feature type="compositionally biased region" description="Basic and acidic residues" evidence="1">
    <location>
        <begin position="59"/>
        <end position="69"/>
    </location>
</feature>
<name>A0A419S1Z4_9SPHI</name>
<proteinExistence type="predicted"/>